<dbReference type="EMBL" id="LR877164">
    <property type="protein sequence ID" value="CAD2221361.1"/>
    <property type="molecule type" value="Genomic_DNA"/>
</dbReference>
<sequence>MARPADFMVSEVRPPVALSTQGRQTTSAPSAHAAGMYRARSVADDFERNVSMLKRGDARGPQIAQLGLTFSYPEGEHIVDLIKDGSQIQVTQANVGEFLRLLDQREIGQRHPSERVHRSNSVRQVEVFNEHPNNNYNNFSPSHFSYGLFAPFEKKSTFMVDYENSDKTLPAFLRESSKPQQQQKGLSYVDCIRYNDFVNLERIILSVKEDPNACESYGVTFCIPSKLEPQSSAEEQRSGLRSLIGGSPLQPVKRDQQAIFLALIKPYFRHLF</sequence>
<dbReference type="VEuPathDB" id="TriTrypDB:ADEAN_000889300"/>
<organism evidence="2 3">
    <name type="scientific">Angomonas deanei</name>
    <dbReference type="NCBI Taxonomy" id="59799"/>
    <lineage>
        <taxon>Eukaryota</taxon>
        <taxon>Discoba</taxon>
        <taxon>Euglenozoa</taxon>
        <taxon>Kinetoplastea</taxon>
        <taxon>Metakinetoplastina</taxon>
        <taxon>Trypanosomatida</taxon>
        <taxon>Trypanosomatidae</taxon>
        <taxon>Strigomonadinae</taxon>
        <taxon>Angomonas</taxon>
    </lineage>
</organism>
<gene>
    <name evidence="2" type="ORF">ADEAN_000889300</name>
</gene>
<dbReference type="InterPro" id="IPR000569">
    <property type="entry name" value="HECT_dom"/>
</dbReference>
<dbReference type="GO" id="GO:0004842">
    <property type="term" value="F:ubiquitin-protein transferase activity"/>
    <property type="evidence" value="ECO:0007669"/>
    <property type="project" value="InterPro"/>
</dbReference>
<evidence type="ECO:0000313" key="2">
    <source>
        <dbReference type="EMBL" id="CAD2221361.1"/>
    </source>
</evidence>
<evidence type="ECO:0000313" key="3">
    <source>
        <dbReference type="Proteomes" id="UP000515908"/>
    </source>
</evidence>
<dbReference type="Proteomes" id="UP000515908">
    <property type="component" value="Chromosome 20"/>
</dbReference>
<dbReference type="Pfam" id="PF00632">
    <property type="entry name" value="HECT"/>
    <property type="match status" value="1"/>
</dbReference>
<protein>
    <submittedName>
        <fullName evidence="2">HECT-domain (Ubiquitin-transferase), putative</fullName>
    </submittedName>
</protein>
<accession>A0A7G2CQU2</accession>
<keyword evidence="3" id="KW-1185">Reference proteome</keyword>
<dbReference type="AlphaFoldDB" id="A0A7G2CQU2"/>
<reference evidence="2 3" key="1">
    <citation type="submission" date="2020-08" db="EMBL/GenBank/DDBJ databases">
        <authorList>
            <person name="Newling K."/>
            <person name="Davey J."/>
            <person name="Forrester S."/>
        </authorList>
    </citation>
    <scope>NUCLEOTIDE SEQUENCE [LARGE SCALE GENOMIC DNA]</scope>
    <source>
        <strain evidence="3">Crithidia deanei Carvalho (ATCC PRA-265)</strain>
    </source>
</reference>
<feature type="domain" description="HECT" evidence="1">
    <location>
        <begin position="40"/>
        <end position="105"/>
    </location>
</feature>
<keyword evidence="2" id="KW-0808">Transferase</keyword>
<proteinExistence type="predicted"/>
<dbReference type="Gene3D" id="3.30.2160.10">
    <property type="entry name" value="Hect, E3 ligase catalytic domain"/>
    <property type="match status" value="1"/>
</dbReference>
<name>A0A7G2CQU2_9TRYP</name>
<evidence type="ECO:0000259" key="1">
    <source>
        <dbReference type="Pfam" id="PF00632"/>
    </source>
</evidence>